<feature type="region of interest" description="Disordered" evidence="5">
    <location>
        <begin position="1223"/>
        <end position="1245"/>
    </location>
</feature>
<feature type="domain" description="DBF4-type" evidence="6">
    <location>
        <begin position="335"/>
        <end position="384"/>
    </location>
</feature>
<keyword evidence="1" id="KW-0479">Metal-binding</keyword>
<dbReference type="Pfam" id="PF07535">
    <property type="entry name" value="zf-DBF"/>
    <property type="match status" value="1"/>
</dbReference>
<keyword evidence="3" id="KW-0862">Zinc</keyword>
<protein>
    <submittedName>
        <fullName evidence="8">Uncharacterized protein LOC106464036 isoform X1</fullName>
    </submittedName>
</protein>
<proteinExistence type="predicted"/>
<dbReference type="PANTHER" id="PTHR15375:SF26">
    <property type="entry name" value="PROTEIN CHIFFON"/>
    <property type="match status" value="1"/>
</dbReference>
<dbReference type="InterPro" id="IPR006572">
    <property type="entry name" value="Znf_DBF"/>
</dbReference>
<dbReference type="InterPro" id="IPR036420">
    <property type="entry name" value="BRCT_dom_sf"/>
</dbReference>
<evidence type="ECO:0000259" key="6">
    <source>
        <dbReference type="PROSITE" id="PS51265"/>
    </source>
</evidence>
<evidence type="ECO:0000313" key="8">
    <source>
        <dbReference type="RefSeq" id="XP_013779597.1"/>
    </source>
</evidence>
<dbReference type="SMART" id="SM00586">
    <property type="entry name" value="ZnF_DBF"/>
    <property type="match status" value="1"/>
</dbReference>
<keyword evidence="7" id="KW-1185">Reference proteome</keyword>
<feature type="region of interest" description="Disordered" evidence="5">
    <location>
        <begin position="1"/>
        <end position="39"/>
    </location>
</feature>
<dbReference type="RefSeq" id="XP_013779597.1">
    <property type="nucleotide sequence ID" value="XM_013924143.2"/>
</dbReference>
<evidence type="ECO:0000313" key="7">
    <source>
        <dbReference type="Proteomes" id="UP000694941"/>
    </source>
</evidence>
<sequence length="1287" mass="146476">MDRVYNTVSAENGRNDKRDRNEANKSKKTNVFRPDSKPEAETSFIHGKLNDGESEVNNMSSFRKKKKLLKLDGRKALRKYYSLEGQNFFICIKKITVVSEANVAQTVKELGGKVANFLSRDVTCVLTDIDSSEKSGDFSVMHCQCDSSPIANINTNSSPLGVNRQITHPISRGQSILLKAKSQVNYNPKCNKCGNYNNGLQHALALGIKIWNLKDFFSWVDNGVKAQQLNKLNKNQNARTIKNSEPKLLGNPSIKVESCGRKHKPFYKVFSSEPTIFVEPSYKGSPFESPSDQSFREKPMLLNHNGEDKTEVTSSAVLKKMTSFFKVVKENKIVQKDKRQFCECCKSWFYNLQQHLFSKKHKEFISNHTNFIFLKEIVDTFPDILHFSEDSNETQFQSFEATRSIRHSLSDSETFHRNNDCEPQKKKNFIQTDNPEEIDKTGHVEDVLEQDICGERCKPETINIDKNAADGELKNCIFNNEVNDSIFENEISQISNIGTENKYEGVKITKKEDSDVEANGILDIESLLEPLDMDLQLSIPPSEFFDTDFQNGNETTKHLMFDDNNEVILNLLEDSNHILETDNFSVTKRNCMQLEEQRNFEDNVTNTGYVDNIQSTGHLLMQPTSGSYPSKEHLALSELTCQSLKVFNHHNITDMCDVDINFSSNNSEGEFSLNISNLINRINYEVQDETKVYSNVFPPVKPTENNPDMWNELSPEKFSAKEDFRECPTKITNLAVNNGIERIFKDTVEFEDKVKDMKGNTYIQIAQRDENINRCLEREKTSLEHLQNDITDNATNFVQRVNQPNFSPSREFNSNQHDNHTGLVINGSVNTVQQNNQLSLLSTVNSGPQDSLSLCLPDKGSDIKQNNELHLSNREADCFKQNSQSYLSFNKTSDSVKENNQLCVLSNGETDVIWQNTQTRLSFNRDSITDTVIQSNQSKLLSYTELDNDYPNKNINSFDIKTGNVQQINKISSAENGSTQKNNRLSDKELDNTEQNNQPGIGIGHQNSYLSNKELDNTEQNNQPGIGIVHQNSYLSNKELDNTEQNNQPGIGIVHQNRYLFSRGEDQLFNREAVDGHSNNHLFSNEIDSDKKINQLFMGNTDNPQQNSQSCLLPSNNTDDINLNNQTGALSDSLVVNIQHNYLNPFISSTHFGQTNSELGLSQTNTSSDNKYYKNKWSVNVKSSDTLHLVFTTSQKRNLQDIISEDMAITDFLDKNNTNSDLIEEKWDPSSDTNSYLSSSSSDNESTSEWCVQHVKDTKLKLCKTKNLLEDRSLSVPKKRRKYICYY</sequence>
<dbReference type="Proteomes" id="UP000694941">
    <property type="component" value="Unplaced"/>
</dbReference>
<keyword evidence="2 4" id="KW-0863">Zinc-finger</keyword>
<evidence type="ECO:0000256" key="5">
    <source>
        <dbReference type="SAM" id="MobiDB-lite"/>
    </source>
</evidence>
<dbReference type="InterPro" id="IPR038545">
    <property type="entry name" value="Znf_DBF_sf"/>
</dbReference>
<feature type="compositionally biased region" description="Basic and acidic residues" evidence="5">
    <location>
        <begin position="13"/>
        <end position="25"/>
    </location>
</feature>
<feature type="compositionally biased region" description="Polar residues" evidence="5">
    <location>
        <begin position="1"/>
        <end position="12"/>
    </location>
</feature>
<evidence type="ECO:0000256" key="4">
    <source>
        <dbReference type="PROSITE-ProRule" id="PRU00600"/>
    </source>
</evidence>
<name>A0ABM1BD66_LIMPO</name>
<dbReference type="PROSITE" id="PS51265">
    <property type="entry name" value="ZF_DBF4"/>
    <property type="match status" value="1"/>
</dbReference>
<dbReference type="Gene3D" id="6.10.250.3410">
    <property type="entry name" value="DBF zinc finger"/>
    <property type="match status" value="1"/>
</dbReference>
<evidence type="ECO:0000256" key="2">
    <source>
        <dbReference type="ARBA" id="ARBA00022771"/>
    </source>
</evidence>
<dbReference type="GeneID" id="106464036"/>
<dbReference type="PANTHER" id="PTHR15375">
    <property type="entry name" value="ACTIVATOR OF S-PHASE KINASE-RELATED"/>
    <property type="match status" value="1"/>
</dbReference>
<dbReference type="CDD" id="cd00027">
    <property type="entry name" value="BRCT"/>
    <property type="match status" value="1"/>
</dbReference>
<gene>
    <name evidence="8" type="primary">LOC106464036</name>
</gene>
<dbReference type="SUPFAM" id="SSF52113">
    <property type="entry name" value="BRCT domain"/>
    <property type="match status" value="1"/>
</dbReference>
<evidence type="ECO:0000256" key="3">
    <source>
        <dbReference type="ARBA" id="ARBA00022833"/>
    </source>
</evidence>
<organism evidence="7 8">
    <name type="scientific">Limulus polyphemus</name>
    <name type="common">Atlantic horseshoe crab</name>
    <dbReference type="NCBI Taxonomy" id="6850"/>
    <lineage>
        <taxon>Eukaryota</taxon>
        <taxon>Metazoa</taxon>
        <taxon>Ecdysozoa</taxon>
        <taxon>Arthropoda</taxon>
        <taxon>Chelicerata</taxon>
        <taxon>Merostomata</taxon>
        <taxon>Xiphosura</taxon>
        <taxon>Limulidae</taxon>
        <taxon>Limulus</taxon>
    </lineage>
</organism>
<evidence type="ECO:0000256" key="1">
    <source>
        <dbReference type="ARBA" id="ARBA00022723"/>
    </source>
</evidence>
<dbReference type="InterPro" id="IPR051590">
    <property type="entry name" value="Replication_Regulatory_Kinase"/>
</dbReference>
<feature type="compositionally biased region" description="Low complexity" evidence="5">
    <location>
        <begin position="1230"/>
        <end position="1245"/>
    </location>
</feature>
<accession>A0ABM1BD66</accession>
<reference evidence="8" key="1">
    <citation type="submission" date="2025-08" db="UniProtKB">
        <authorList>
            <consortium name="RefSeq"/>
        </authorList>
    </citation>
    <scope>IDENTIFICATION</scope>
    <source>
        <tissue evidence="8">Muscle</tissue>
    </source>
</reference>